<keyword evidence="8" id="KW-1185">Reference proteome</keyword>
<evidence type="ECO:0000256" key="4">
    <source>
        <dbReference type="ARBA" id="ARBA00038858"/>
    </source>
</evidence>
<dbReference type="SUPFAM" id="SSF53756">
    <property type="entry name" value="UDP-Glycosyltransferase/glycogen phosphorylase"/>
    <property type="match status" value="1"/>
</dbReference>
<keyword evidence="1 5" id="KW-0413">Isomerase</keyword>
<reference evidence="8" key="1">
    <citation type="submission" date="2023-07" db="EMBL/GenBank/DDBJ databases">
        <title>Defluviimonas sediminis sp. nov., isolated from mangrove sediment.</title>
        <authorList>
            <person name="Liu L."/>
            <person name="Li J."/>
            <person name="Huang Y."/>
            <person name="Pan J."/>
            <person name="Li M."/>
        </authorList>
    </citation>
    <scope>NUCLEOTIDE SEQUENCE [LARGE SCALE GENOMIC DNA]</scope>
    <source>
        <strain evidence="8">FT324</strain>
    </source>
</reference>
<dbReference type="RefSeq" id="WP_261495784.1">
    <property type="nucleotide sequence ID" value="NZ_JAOCQF010000001.1"/>
</dbReference>
<dbReference type="Gene3D" id="3.40.50.2000">
    <property type="entry name" value="Glycogen Phosphorylase B"/>
    <property type="match status" value="2"/>
</dbReference>
<dbReference type="Proteomes" id="UP001205601">
    <property type="component" value="Unassembled WGS sequence"/>
</dbReference>
<protein>
    <recommendedName>
        <fullName evidence="4">UDP-N-acetylglucosamine 2-epimerase (non-hydrolyzing)</fullName>
        <ecNumber evidence="4">5.1.3.14</ecNumber>
    </recommendedName>
</protein>
<dbReference type="CDD" id="cd03786">
    <property type="entry name" value="GTB_UDP-GlcNAc_2-Epimerase"/>
    <property type="match status" value="1"/>
</dbReference>
<dbReference type="PANTHER" id="PTHR43174">
    <property type="entry name" value="UDP-N-ACETYLGLUCOSAMINE 2-EPIMERASE"/>
    <property type="match status" value="1"/>
</dbReference>
<dbReference type="InterPro" id="IPR003331">
    <property type="entry name" value="UDP_GlcNAc_Epimerase_2_dom"/>
</dbReference>
<dbReference type="PANTHER" id="PTHR43174:SF2">
    <property type="entry name" value="UDP-N-ACETYLGLUCOSAMINE 2-EPIMERASE"/>
    <property type="match status" value="1"/>
</dbReference>
<organism evidence="7 8">
    <name type="scientific">Albidovulum sediminis</name>
    <dbReference type="NCBI Taxonomy" id="3066345"/>
    <lineage>
        <taxon>Bacteria</taxon>
        <taxon>Pseudomonadati</taxon>
        <taxon>Pseudomonadota</taxon>
        <taxon>Alphaproteobacteria</taxon>
        <taxon>Rhodobacterales</taxon>
        <taxon>Paracoccaceae</taxon>
        <taxon>Albidovulum</taxon>
    </lineage>
</organism>
<evidence type="ECO:0000256" key="1">
    <source>
        <dbReference type="ARBA" id="ARBA00023235"/>
    </source>
</evidence>
<feature type="domain" description="UDP-N-acetylglucosamine 2-epimerase" evidence="6">
    <location>
        <begin position="22"/>
        <end position="369"/>
    </location>
</feature>
<gene>
    <name evidence="7" type="primary">wecB</name>
    <name evidence="7" type="ORF">N5I32_11310</name>
</gene>
<dbReference type="Pfam" id="PF02350">
    <property type="entry name" value="Epimerase_2"/>
    <property type="match status" value="1"/>
</dbReference>
<comment type="similarity">
    <text evidence="3 5">Belongs to the UDP-N-acetylglucosamine 2-epimerase family.</text>
</comment>
<dbReference type="EMBL" id="JAOCQF010000001">
    <property type="protein sequence ID" value="MCT8330104.1"/>
    <property type="molecule type" value="Genomic_DNA"/>
</dbReference>
<dbReference type="EC" id="5.1.3.14" evidence="4"/>
<evidence type="ECO:0000313" key="7">
    <source>
        <dbReference type="EMBL" id="MCT8330104.1"/>
    </source>
</evidence>
<name>A0ABT2NQ73_9RHOB</name>
<dbReference type="NCBIfam" id="TIGR00236">
    <property type="entry name" value="wecB"/>
    <property type="match status" value="1"/>
</dbReference>
<accession>A0ABT2NQ73</accession>
<proteinExistence type="inferred from homology"/>
<evidence type="ECO:0000313" key="8">
    <source>
        <dbReference type="Proteomes" id="UP001205601"/>
    </source>
</evidence>
<evidence type="ECO:0000256" key="5">
    <source>
        <dbReference type="RuleBase" id="RU003513"/>
    </source>
</evidence>
<evidence type="ECO:0000256" key="2">
    <source>
        <dbReference type="ARBA" id="ARBA00036080"/>
    </source>
</evidence>
<comment type="caution">
    <text evidence="7">The sequence shown here is derived from an EMBL/GenBank/DDBJ whole genome shotgun (WGS) entry which is preliminary data.</text>
</comment>
<dbReference type="GO" id="GO:0008761">
    <property type="term" value="F:UDP-N-acetylglucosamine 2-epimerase activity"/>
    <property type="evidence" value="ECO:0007669"/>
    <property type="project" value="UniProtKB-EC"/>
</dbReference>
<comment type="catalytic activity">
    <reaction evidence="2">
        <text>UDP-N-acetyl-alpha-D-glucosamine = UDP-N-acetyl-alpha-D-mannosamine</text>
        <dbReference type="Rhea" id="RHEA:17213"/>
        <dbReference type="ChEBI" id="CHEBI:57705"/>
        <dbReference type="ChEBI" id="CHEBI:68623"/>
        <dbReference type="EC" id="5.1.3.14"/>
    </reaction>
</comment>
<dbReference type="InterPro" id="IPR029767">
    <property type="entry name" value="WecB-like"/>
</dbReference>
<evidence type="ECO:0000259" key="6">
    <source>
        <dbReference type="Pfam" id="PF02350"/>
    </source>
</evidence>
<evidence type="ECO:0000256" key="3">
    <source>
        <dbReference type="ARBA" id="ARBA00038209"/>
    </source>
</evidence>
<sequence>MKILVVFGTRPEAIKCFPVIEELRRRPGVEVVACTTAQHRHILDQVLELVGLVPDIDLHLMREKPSLTDITTDVLNRVGEVLDQVRPDRVLVQGDTTTAMATAMAAFYRGIPVGHIEAGLRTDTILSPWPEEANRRIVSVIADMHFAPTAAARDNLLRENIDPHAIYLTGNTVIDALHSVRARLAAAAVSPLPGHPRLRALLDEGRRLVLMTAHRRENWGEGIDAICRAAIQIADRGDVVIALPVHPNPRVAGPVRAALGTHPSICLLDPLGYAEFVAMLARCEVVLTDSGGVQEEAPALGKPVLVLRDTTERPEGVEAGCARLIGLDSRRIVEETRRLLDDPLAYRAMSRVANPYGDGTAARQIADAILSRAGAARTRAVGT</sequence>